<dbReference type="GeneID" id="31355593"/>
<keyword evidence="2" id="KW-1185">Reference proteome</keyword>
<reference evidence="1 2" key="1">
    <citation type="journal article" date="2011" name="Genome Res.">
        <title>Phylogeny-wide analysis of social amoeba genomes highlights ancient origins for complex intercellular communication.</title>
        <authorList>
            <person name="Heidel A.J."/>
            <person name="Lawal H.M."/>
            <person name="Felder M."/>
            <person name="Schilde C."/>
            <person name="Helps N.R."/>
            <person name="Tunggal B."/>
            <person name="Rivero F."/>
            <person name="John U."/>
            <person name="Schleicher M."/>
            <person name="Eichinger L."/>
            <person name="Platzer M."/>
            <person name="Noegel A.A."/>
            <person name="Schaap P."/>
            <person name="Gloeckner G."/>
        </authorList>
    </citation>
    <scope>NUCLEOTIDE SEQUENCE [LARGE SCALE GENOMIC DNA]</scope>
    <source>
        <strain evidence="2">ATCC 26659 / Pp 5 / PN500</strain>
    </source>
</reference>
<evidence type="ECO:0000313" key="2">
    <source>
        <dbReference type="Proteomes" id="UP000001396"/>
    </source>
</evidence>
<dbReference type="AlphaFoldDB" id="D3BVQ8"/>
<comment type="caution">
    <text evidence="1">The sequence shown here is derived from an EMBL/GenBank/DDBJ whole genome shotgun (WGS) entry which is preliminary data.</text>
</comment>
<name>D3BVQ8_HETP5</name>
<dbReference type="EMBL" id="ADBJ01000063">
    <property type="protein sequence ID" value="EFA74561.1"/>
    <property type="molecule type" value="Genomic_DNA"/>
</dbReference>
<dbReference type="RefSeq" id="XP_020426695.1">
    <property type="nucleotide sequence ID" value="XM_020571106.1"/>
</dbReference>
<dbReference type="InParanoid" id="D3BVQ8"/>
<gene>
    <name evidence="1" type="ORF">PPL_00059</name>
</gene>
<evidence type="ECO:0000313" key="1">
    <source>
        <dbReference type="EMBL" id="EFA74561.1"/>
    </source>
</evidence>
<accession>D3BVQ8</accession>
<dbReference type="Proteomes" id="UP000001396">
    <property type="component" value="Unassembled WGS sequence"/>
</dbReference>
<protein>
    <submittedName>
        <fullName evidence="1">Uncharacterized protein</fullName>
    </submittedName>
</protein>
<proteinExistence type="predicted"/>
<organism evidence="1 2">
    <name type="scientific">Heterostelium pallidum (strain ATCC 26659 / Pp 5 / PN500)</name>
    <name type="common">Cellular slime mold</name>
    <name type="synonym">Polysphondylium pallidum</name>
    <dbReference type="NCBI Taxonomy" id="670386"/>
    <lineage>
        <taxon>Eukaryota</taxon>
        <taxon>Amoebozoa</taxon>
        <taxon>Evosea</taxon>
        <taxon>Eumycetozoa</taxon>
        <taxon>Dictyostelia</taxon>
        <taxon>Acytosteliales</taxon>
        <taxon>Acytosteliaceae</taxon>
        <taxon>Heterostelium</taxon>
    </lineage>
</organism>
<sequence>MLRCLQTDTLVAVLEQVSINATSELSDSLTIKLINITNGLNSLVGNETQGNDLNVTNLSNGTYQFIVTESSGCIRTTDPFNIGTIEKPTSTPTPTPVNQSYQLLPPSLIYSFIPFLMPENEGIVREIYKNKKYLRIWKLARILANHKHYKYHTFVN</sequence>